<evidence type="ECO:0000256" key="1">
    <source>
        <dbReference type="SAM" id="Phobius"/>
    </source>
</evidence>
<keyword evidence="1" id="KW-0812">Transmembrane</keyword>
<keyword evidence="1" id="KW-1133">Transmembrane helix</keyword>
<feature type="transmembrane region" description="Helical" evidence="1">
    <location>
        <begin position="279"/>
        <end position="304"/>
    </location>
</feature>
<feature type="domain" description="Acyltransferase 3" evidence="2">
    <location>
        <begin position="8"/>
        <end position="326"/>
    </location>
</feature>
<proteinExistence type="predicted"/>
<gene>
    <name evidence="3" type="ORF">EFP84_11855</name>
</gene>
<feature type="transmembrane region" description="Helical" evidence="1">
    <location>
        <begin position="12"/>
        <end position="32"/>
    </location>
</feature>
<feature type="transmembrane region" description="Helical" evidence="1">
    <location>
        <begin position="205"/>
        <end position="227"/>
    </location>
</feature>
<keyword evidence="3" id="KW-0012">Acyltransferase</keyword>
<dbReference type="KEGG" id="lkm:EFP84_11855"/>
<feature type="transmembrane region" description="Helical" evidence="1">
    <location>
        <begin position="176"/>
        <end position="193"/>
    </location>
</feature>
<feature type="transmembrane region" description="Helical" evidence="1">
    <location>
        <begin position="142"/>
        <end position="164"/>
    </location>
</feature>
<dbReference type="InterPro" id="IPR002656">
    <property type="entry name" value="Acyl_transf_3_dom"/>
</dbReference>
<reference evidence="3 4" key="1">
    <citation type="submission" date="2018-11" db="EMBL/GenBank/DDBJ databases">
        <title>Complete genome sequence of Leptospira kmetyi isolate LS 001/16 from soil sample associated with a leptospirosis patient in Kelantan.</title>
        <authorList>
            <person name="Muhammad Yusoff F."/>
            <person name="Muhammad Yusoff S."/>
            <person name="Ahmad M.N."/>
            <person name="Yusof N.Y."/>
            <person name="Aziah I."/>
        </authorList>
    </citation>
    <scope>NUCLEOTIDE SEQUENCE [LARGE SCALE GENOMIC DNA]</scope>
    <source>
        <strain evidence="3 4">LS 001/16</strain>
    </source>
</reference>
<dbReference type="PANTHER" id="PTHR37312">
    <property type="entry name" value="MEMBRANE-BOUND ACYLTRANSFERASE YKRP-RELATED"/>
    <property type="match status" value="1"/>
</dbReference>
<name>A0AAD0UNG4_9LEPT</name>
<dbReference type="InterPro" id="IPR052734">
    <property type="entry name" value="Nod_factor_acetyltransferase"/>
</dbReference>
<dbReference type="GO" id="GO:0016747">
    <property type="term" value="F:acyltransferase activity, transferring groups other than amino-acyl groups"/>
    <property type="evidence" value="ECO:0007669"/>
    <property type="project" value="InterPro"/>
</dbReference>
<dbReference type="Pfam" id="PF01757">
    <property type="entry name" value="Acyl_transf_3"/>
    <property type="match status" value="1"/>
</dbReference>
<accession>A0AAD0UNG4</accession>
<dbReference type="Proteomes" id="UP000276407">
    <property type="component" value="Chromosome 1"/>
</dbReference>
<keyword evidence="1" id="KW-0472">Membrane</keyword>
<dbReference type="PANTHER" id="PTHR37312:SF1">
    <property type="entry name" value="MEMBRANE-BOUND ACYLTRANSFERASE YKRP-RELATED"/>
    <property type="match status" value="1"/>
</dbReference>
<feature type="transmembrane region" description="Helical" evidence="1">
    <location>
        <begin position="310"/>
        <end position="331"/>
    </location>
</feature>
<feature type="transmembrane region" description="Helical" evidence="1">
    <location>
        <begin position="247"/>
        <end position="267"/>
    </location>
</feature>
<feature type="transmembrane region" description="Helical" evidence="1">
    <location>
        <begin position="69"/>
        <end position="89"/>
    </location>
</feature>
<feature type="transmembrane region" description="Helical" evidence="1">
    <location>
        <begin position="116"/>
        <end position="135"/>
    </location>
</feature>
<feature type="transmembrane region" description="Helical" evidence="1">
    <location>
        <begin position="38"/>
        <end position="57"/>
    </location>
</feature>
<evidence type="ECO:0000313" key="4">
    <source>
        <dbReference type="Proteomes" id="UP000276407"/>
    </source>
</evidence>
<organism evidence="3 4">
    <name type="scientific">Leptospira kmetyi</name>
    <dbReference type="NCBI Taxonomy" id="408139"/>
    <lineage>
        <taxon>Bacteria</taxon>
        <taxon>Pseudomonadati</taxon>
        <taxon>Spirochaetota</taxon>
        <taxon>Spirochaetia</taxon>
        <taxon>Leptospirales</taxon>
        <taxon>Leptospiraceae</taxon>
        <taxon>Leptospira</taxon>
    </lineage>
</organism>
<sequence length="347" mass="40055">MIQMSNRIHWVDTLKFLGIFAIYIGHFGVAAGKAYSFVFLYHVPLFFFVSGFFANSTSRTLFGYYRYKFFQLIVPYVFFSILALVYYSVLNDWEFPQVVGVGKTFLFGIRNQVHAASLWFIPCLFIISLLHYTLLKIFKNTFLLFVLAASLCAISQLFLSFNPLNQPSWAFNVDSAMYYYVYYVLGSILFPLLNKEISVQDKLYWIPFVIVSILSIFVSIVCYVIGVDWIYKKVSFIFDLYPLGFTFSIWIGMMIIYSNVLLAKMLSKVSFLGSLGKETLIFCGIENVFKSLFTQCFLLLGLGINLTNPMATILFSFLCLVVSYFTLIRFLNRYFPKFVGKLSESSK</sequence>
<protein>
    <submittedName>
        <fullName evidence="3">Acyltransferase</fullName>
    </submittedName>
</protein>
<keyword evidence="3" id="KW-0808">Transferase</keyword>
<dbReference type="EMBL" id="CP033614">
    <property type="protein sequence ID" value="AYV56135.1"/>
    <property type="molecule type" value="Genomic_DNA"/>
</dbReference>
<evidence type="ECO:0000259" key="2">
    <source>
        <dbReference type="Pfam" id="PF01757"/>
    </source>
</evidence>
<dbReference type="AlphaFoldDB" id="A0AAD0UNG4"/>
<evidence type="ECO:0000313" key="3">
    <source>
        <dbReference type="EMBL" id="AYV56135.1"/>
    </source>
</evidence>